<evidence type="ECO:0000313" key="2">
    <source>
        <dbReference type="Proteomes" id="UP001162992"/>
    </source>
</evidence>
<gene>
    <name evidence="1" type="ORF">O6H91_23G045600</name>
</gene>
<proteinExistence type="predicted"/>
<keyword evidence="2" id="KW-1185">Reference proteome</keyword>
<comment type="caution">
    <text evidence="1">The sequence shown here is derived from an EMBL/GenBank/DDBJ whole genome shotgun (WGS) entry which is preliminary data.</text>
</comment>
<dbReference type="Proteomes" id="UP001162992">
    <property type="component" value="Chromosome 23"/>
</dbReference>
<dbReference type="EMBL" id="CM055114">
    <property type="protein sequence ID" value="KAJ7514477.1"/>
    <property type="molecule type" value="Genomic_DNA"/>
</dbReference>
<accession>A0ACC2AAB3</accession>
<reference evidence="2" key="1">
    <citation type="journal article" date="2024" name="Proc. Natl. Acad. Sci. U.S.A.">
        <title>Extraordinary preservation of gene collinearity over three hundred million years revealed in homosporous lycophytes.</title>
        <authorList>
            <person name="Li C."/>
            <person name="Wickell D."/>
            <person name="Kuo L.Y."/>
            <person name="Chen X."/>
            <person name="Nie B."/>
            <person name="Liao X."/>
            <person name="Peng D."/>
            <person name="Ji J."/>
            <person name="Jenkins J."/>
            <person name="Williams M."/>
            <person name="Shu S."/>
            <person name="Plott C."/>
            <person name="Barry K."/>
            <person name="Rajasekar S."/>
            <person name="Grimwood J."/>
            <person name="Han X."/>
            <person name="Sun S."/>
            <person name="Hou Z."/>
            <person name="He W."/>
            <person name="Dai G."/>
            <person name="Sun C."/>
            <person name="Schmutz J."/>
            <person name="Leebens-Mack J.H."/>
            <person name="Li F.W."/>
            <person name="Wang L."/>
        </authorList>
    </citation>
    <scope>NUCLEOTIDE SEQUENCE [LARGE SCALE GENOMIC DNA]</scope>
    <source>
        <strain evidence="2">cv. PW_Plant_1</strain>
    </source>
</reference>
<name>A0ACC2AAB3_DIPCM</name>
<sequence length="990" mass="112125">MLQNRTKRFRTVKNQLGYASKIFDKELVLVKSQSNQLQKKLLLATEDNKVQILALQEKLQTSDTQMEMLRNQLDDIYRSFEEPIETCNLQDCMEEYFGKGKKVQRRRKMGTKTSSEESAESDRTTKEGLSDSPPQTERGKVKATTRILQLRNENLILVDAGKQLICCLKDERNMKNSLLEKVKEVLAITSRTSGRSVDAERNAPSQLKLESEDMMEILTAIKEQKIELQRLNKIVEVLDGEKVSVQSSLLEKEKRLHELETVVHTSSSNIDSLQNILKALHQLLTTSDTNVSSETSRSVNSKQRQILKKNTNVKVALSQGSSKIGKQEVNSPVDAIFGSQLKGFEDIFERLQALIIERDKLKIFSQHSESDRSGLERQLVDSQNLLNAIVDICNDQTHEPVSDAQKLMQLGKVESHIQNNQEGLKDLLGNVKCLRKERDKLKSVLNTSVAFQDHIKHNVQELLGILGSTSSSFGGDNTVSRTTCSWQDTLVLIQDADKVSLELESIVRRVQKLKEARDMDLERLKSVESEKDDLERRIAEERGQHIEKSDRSQKQLDYLTSYLKKTINELNINWGSEGNLADKSSLQEIRRLNQEDGETAEFAIIDDMEKMKNELLQLRESNEKGKGDSDTIFLQLNSVNSLLEELCNLFEMPVGSALKSSTNVVEQGSLPTETKNFAIAVQGAGVEFETQLTVPGIKTNSSVFDIVRKATYMKSKVVEYLQQIEEMTMALVMENKKLSKELQTKEETAEKLKMETNTLSKELKIFGSEFKEQDNLLKTSETKWKQKVEVLKKELLRLGGYNLENPQEISRRAIATERVYQQLEVGGSLGGITQAAIHYFQIDPQSGEVTFQDVSMPGSQSSSMLVELVLLPINNGTAYESKSGDVLGLCIKVQAIRDRNAREILYNNNVLHTDEVMEAVKGQPISNFSLWPDLVSSWKWERSTQKGWNLVSIRWRFLLKNIFPELSEPLQSLAICGTSHGMTNSFMKNS</sequence>
<organism evidence="1 2">
    <name type="scientific">Diphasiastrum complanatum</name>
    <name type="common">Issler's clubmoss</name>
    <name type="synonym">Lycopodium complanatum</name>
    <dbReference type="NCBI Taxonomy" id="34168"/>
    <lineage>
        <taxon>Eukaryota</taxon>
        <taxon>Viridiplantae</taxon>
        <taxon>Streptophyta</taxon>
        <taxon>Embryophyta</taxon>
        <taxon>Tracheophyta</taxon>
        <taxon>Lycopodiopsida</taxon>
        <taxon>Lycopodiales</taxon>
        <taxon>Lycopodiaceae</taxon>
        <taxon>Lycopodioideae</taxon>
        <taxon>Diphasiastrum</taxon>
    </lineage>
</organism>
<evidence type="ECO:0000313" key="1">
    <source>
        <dbReference type="EMBL" id="KAJ7514477.1"/>
    </source>
</evidence>
<protein>
    <submittedName>
        <fullName evidence="1">Uncharacterized protein</fullName>
    </submittedName>
</protein>